<proteinExistence type="predicted"/>
<name>A0A538SEY0_UNCEI</name>
<gene>
    <name evidence="2" type="ORF">E6K72_11910</name>
</gene>
<dbReference type="Pfam" id="PF13860">
    <property type="entry name" value="FlgD_ig"/>
    <property type="match status" value="1"/>
</dbReference>
<evidence type="ECO:0000313" key="3">
    <source>
        <dbReference type="Proteomes" id="UP000317716"/>
    </source>
</evidence>
<dbReference type="Proteomes" id="UP000317716">
    <property type="component" value="Unassembled WGS sequence"/>
</dbReference>
<comment type="caution">
    <text evidence="2">The sequence shown here is derived from an EMBL/GenBank/DDBJ whole genome shotgun (WGS) entry which is preliminary data.</text>
</comment>
<dbReference type="InterPro" id="IPR026444">
    <property type="entry name" value="Secre_tail"/>
</dbReference>
<evidence type="ECO:0000259" key="1">
    <source>
        <dbReference type="Pfam" id="PF13860"/>
    </source>
</evidence>
<dbReference type="InterPro" id="IPR025965">
    <property type="entry name" value="FlgD/Vpr_Ig-like"/>
</dbReference>
<dbReference type="Gene3D" id="2.60.40.4070">
    <property type="match status" value="1"/>
</dbReference>
<dbReference type="NCBIfam" id="TIGR04183">
    <property type="entry name" value="Por_Secre_tail"/>
    <property type="match status" value="1"/>
</dbReference>
<sequence length="79" mass="8802">ESRFSISLDGAADANVAVFDLLGRRVSTVFRGRLKAGTTELAWNGKRDDGSRATAGVYFYRLEMKGRVVSRRLVLLRPQ</sequence>
<accession>A0A538SEY0</accession>
<feature type="domain" description="FlgD/Vpr Ig-like" evidence="1">
    <location>
        <begin position="3"/>
        <end position="62"/>
    </location>
</feature>
<evidence type="ECO:0000313" key="2">
    <source>
        <dbReference type="EMBL" id="TMQ49932.1"/>
    </source>
</evidence>
<reference evidence="2 3" key="1">
    <citation type="journal article" date="2019" name="Nat. Microbiol.">
        <title>Mediterranean grassland soil C-N compound turnover is dependent on rainfall and depth, and is mediated by genomically divergent microorganisms.</title>
        <authorList>
            <person name="Diamond S."/>
            <person name="Andeer P.F."/>
            <person name="Li Z."/>
            <person name="Crits-Christoph A."/>
            <person name="Burstein D."/>
            <person name="Anantharaman K."/>
            <person name="Lane K.R."/>
            <person name="Thomas B.C."/>
            <person name="Pan C."/>
            <person name="Northen T.R."/>
            <person name="Banfield J.F."/>
        </authorList>
    </citation>
    <scope>NUCLEOTIDE SEQUENCE [LARGE SCALE GENOMIC DNA]</scope>
    <source>
        <strain evidence="2">WS_2</strain>
    </source>
</reference>
<organism evidence="2 3">
    <name type="scientific">Eiseniibacteriota bacterium</name>
    <dbReference type="NCBI Taxonomy" id="2212470"/>
    <lineage>
        <taxon>Bacteria</taxon>
        <taxon>Candidatus Eiseniibacteriota</taxon>
    </lineage>
</organism>
<dbReference type="AlphaFoldDB" id="A0A538SEY0"/>
<protein>
    <submittedName>
        <fullName evidence="2">T9SS type A sorting domain-containing protein</fullName>
    </submittedName>
</protein>
<feature type="non-terminal residue" evidence="2">
    <location>
        <position position="1"/>
    </location>
</feature>
<dbReference type="EMBL" id="VBOS01000432">
    <property type="protein sequence ID" value="TMQ49932.1"/>
    <property type="molecule type" value="Genomic_DNA"/>
</dbReference>